<dbReference type="InterPro" id="IPR020815">
    <property type="entry name" value="Ribosomal_bS6_CS"/>
</dbReference>
<name>A0ABQ7KG88_9FUNG</name>
<evidence type="ECO:0000256" key="3">
    <source>
        <dbReference type="ARBA" id="ARBA00022730"/>
    </source>
</evidence>
<dbReference type="PRINTS" id="PR00974">
    <property type="entry name" value="RIBOSOMALS18"/>
</dbReference>
<dbReference type="HAMAP" id="MF_00360">
    <property type="entry name" value="Ribosomal_bS6"/>
    <property type="match status" value="1"/>
</dbReference>
<dbReference type="PANTHER" id="PTHR21011:SF1">
    <property type="entry name" value="SMALL RIBOSOMAL SUBUNIT PROTEIN BS6M"/>
    <property type="match status" value="1"/>
</dbReference>
<evidence type="ECO:0000313" key="11">
    <source>
        <dbReference type="Proteomes" id="UP001194696"/>
    </source>
</evidence>
<protein>
    <recommendedName>
        <fullName evidence="7">Small ribosomal subunit protein bS18m</fullName>
    </recommendedName>
</protein>
<gene>
    <name evidence="10" type="ORF">BGZ96_008708</name>
</gene>
<evidence type="ECO:0000256" key="9">
    <source>
        <dbReference type="SAM" id="MobiDB-lite"/>
    </source>
</evidence>
<dbReference type="InterPro" id="IPR020814">
    <property type="entry name" value="Ribosomal_S6_plastid/chlpt"/>
</dbReference>
<dbReference type="Gene3D" id="4.10.640.10">
    <property type="entry name" value="Ribosomal protein S18"/>
    <property type="match status" value="1"/>
</dbReference>
<evidence type="ECO:0000256" key="2">
    <source>
        <dbReference type="ARBA" id="ARBA00009512"/>
    </source>
</evidence>
<dbReference type="InterPro" id="IPR000529">
    <property type="entry name" value="Ribosomal_bS6"/>
</dbReference>
<dbReference type="NCBIfam" id="TIGR00166">
    <property type="entry name" value="S6"/>
    <property type="match status" value="1"/>
</dbReference>
<keyword evidence="4" id="KW-0694">RNA-binding</keyword>
<dbReference type="InterPro" id="IPR014717">
    <property type="entry name" value="Transl_elong_EF1B/ribsomal_bS6"/>
</dbReference>
<feature type="region of interest" description="Disordered" evidence="9">
    <location>
        <begin position="97"/>
        <end position="125"/>
    </location>
</feature>
<dbReference type="Pfam" id="PF01084">
    <property type="entry name" value="Ribosomal_S18"/>
    <property type="match status" value="1"/>
</dbReference>
<dbReference type="SUPFAM" id="SSF54995">
    <property type="entry name" value="Ribosomal protein S6"/>
    <property type="match status" value="1"/>
</dbReference>
<comment type="similarity">
    <text evidence="2">Belongs to the bacterial ribosomal protein bS6 family.</text>
</comment>
<dbReference type="PROSITE" id="PS00057">
    <property type="entry name" value="RIBOSOMAL_S18"/>
    <property type="match status" value="1"/>
</dbReference>
<keyword evidence="5 8" id="KW-0689">Ribosomal protein</keyword>
<dbReference type="PROSITE" id="PS01048">
    <property type="entry name" value="RIBOSOMAL_S6"/>
    <property type="match status" value="1"/>
</dbReference>
<evidence type="ECO:0000313" key="10">
    <source>
        <dbReference type="EMBL" id="KAG0298680.1"/>
    </source>
</evidence>
<keyword evidence="3" id="KW-0699">rRNA-binding</keyword>
<sequence>MSMRHYEIIFIVHPDQSEQVPAMIERYKATITARGGQIHRLEDWGRRQLAYMINKLAKAHYICMNIECDGETLAELEHAFKFNDAVLRHLTIKTKKAETTPSPMMKEVQREEAKKTTAHSAAPAPSAEVAQEAIFKGFNMARFTGKKKFERRPQQNPLFKRKKFCRFTVAGVEKIDYKDLEVLKDFIGENGKITPARLTGTQARYQRQLDQAIKRARFLALLPYTDLHNA</sequence>
<dbReference type="SUPFAM" id="SSF46911">
    <property type="entry name" value="Ribosomal protein S18"/>
    <property type="match status" value="1"/>
</dbReference>
<comment type="caution">
    <text evidence="10">The sequence shown here is derived from an EMBL/GenBank/DDBJ whole genome shotgun (WGS) entry which is preliminary data.</text>
</comment>
<dbReference type="PANTHER" id="PTHR21011">
    <property type="entry name" value="MITOCHONDRIAL 28S RIBOSOMAL PROTEIN S6"/>
    <property type="match status" value="1"/>
</dbReference>
<accession>A0ABQ7KG88</accession>
<dbReference type="HAMAP" id="MF_00270">
    <property type="entry name" value="Ribosomal_bS18"/>
    <property type="match status" value="1"/>
</dbReference>
<evidence type="ECO:0000256" key="6">
    <source>
        <dbReference type="ARBA" id="ARBA00023274"/>
    </source>
</evidence>
<dbReference type="CDD" id="cd00473">
    <property type="entry name" value="bS6"/>
    <property type="match status" value="1"/>
</dbReference>
<organism evidence="10 11">
    <name type="scientific">Linnemannia gamsii</name>
    <dbReference type="NCBI Taxonomy" id="64522"/>
    <lineage>
        <taxon>Eukaryota</taxon>
        <taxon>Fungi</taxon>
        <taxon>Fungi incertae sedis</taxon>
        <taxon>Mucoromycota</taxon>
        <taxon>Mortierellomycotina</taxon>
        <taxon>Mortierellomycetes</taxon>
        <taxon>Mortierellales</taxon>
        <taxon>Mortierellaceae</taxon>
        <taxon>Linnemannia</taxon>
    </lineage>
</organism>
<dbReference type="NCBIfam" id="TIGR00165">
    <property type="entry name" value="S18"/>
    <property type="match status" value="1"/>
</dbReference>
<dbReference type="InterPro" id="IPR018275">
    <property type="entry name" value="Ribosomal_bS18_CS"/>
</dbReference>
<evidence type="ECO:0000256" key="7">
    <source>
        <dbReference type="ARBA" id="ARBA00035264"/>
    </source>
</evidence>
<dbReference type="Proteomes" id="UP001194696">
    <property type="component" value="Unassembled WGS sequence"/>
</dbReference>
<proteinExistence type="inferred from homology"/>
<dbReference type="Pfam" id="PF01250">
    <property type="entry name" value="Ribosomal_S6"/>
    <property type="match status" value="1"/>
</dbReference>
<dbReference type="InterPro" id="IPR036870">
    <property type="entry name" value="Ribosomal_bS18_sf"/>
</dbReference>
<evidence type="ECO:0000256" key="4">
    <source>
        <dbReference type="ARBA" id="ARBA00022884"/>
    </source>
</evidence>
<dbReference type="InterPro" id="IPR001648">
    <property type="entry name" value="Ribosomal_bS18"/>
</dbReference>
<reference evidence="10 11" key="1">
    <citation type="journal article" date="2020" name="Fungal Divers.">
        <title>Resolving the Mortierellaceae phylogeny through synthesis of multi-gene phylogenetics and phylogenomics.</title>
        <authorList>
            <person name="Vandepol N."/>
            <person name="Liber J."/>
            <person name="Desiro A."/>
            <person name="Na H."/>
            <person name="Kennedy M."/>
            <person name="Barry K."/>
            <person name="Grigoriev I.V."/>
            <person name="Miller A.N."/>
            <person name="O'Donnell K."/>
            <person name="Stajich J.E."/>
            <person name="Bonito G."/>
        </authorList>
    </citation>
    <scope>NUCLEOTIDE SEQUENCE [LARGE SCALE GENOMIC DNA]</scope>
    <source>
        <strain evidence="10 11">AD045</strain>
    </source>
</reference>
<keyword evidence="6 8" id="KW-0687">Ribonucleoprotein</keyword>
<dbReference type="EMBL" id="JAAAIM010000005">
    <property type="protein sequence ID" value="KAG0298680.1"/>
    <property type="molecule type" value="Genomic_DNA"/>
</dbReference>
<evidence type="ECO:0000256" key="8">
    <source>
        <dbReference type="RuleBase" id="RU003910"/>
    </source>
</evidence>
<dbReference type="Gene3D" id="3.30.70.60">
    <property type="match status" value="1"/>
</dbReference>
<evidence type="ECO:0000256" key="5">
    <source>
        <dbReference type="ARBA" id="ARBA00022980"/>
    </source>
</evidence>
<keyword evidence="11" id="KW-1185">Reference proteome</keyword>
<dbReference type="InterPro" id="IPR035980">
    <property type="entry name" value="Ribosomal_bS6_sf"/>
</dbReference>
<comment type="similarity">
    <text evidence="1 8">Belongs to the bacterial ribosomal protein bS18 family.</text>
</comment>
<evidence type="ECO:0000256" key="1">
    <source>
        <dbReference type="ARBA" id="ARBA00005589"/>
    </source>
</evidence>